<dbReference type="Proteomes" id="UP000198937">
    <property type="component" value="Unassembled WGS sequence"/>
</dbReference>
<keyword evidence="2" id="KW-1185">Reference proteome</keyword>
<reference evidence="1 2" key="1">
    <citation type="submission" date="2016-06" db="EMBL/GenBank/DDBJ databases">
        <authorList>
            <person name="Kjaerup R.B."/>
            <person name="Dalgaard T.S."/>
            <person name="Juul-Madsen H.R."/>
        </authorList>
    </citation>
    <scope>NUCLEOTIDE SEQUENCE [LARGE SCALE GENOMIC DNA]</scope>
    <source>
        <strain evidence="1 2">DSM 45577</strain>
    </source>
</reference>
<dbReference type="AlphaFoldDB" id="A0A1C6UAI4"/>
<accession>A0A1C6UAI4</accession>
<organism evidence="1 2">
    <name type="scientific">Micromonospora yangpuensis</name>
    <dbReference type="NCBI Taxonomy" id="683228"/>
    <lineage>
        <taxon>Bacteria</taxon>
        <taxon>Bacillati</taxon>
        <taxon>Actinomycetota</taxon>
        <taxon>Actinomycetes</taxon>
        <taxon>Micromonosporales</taxon>
        <taxon>Micromonosporaceae</taxon>
        <taxon>Micromonospora</taxon>
    </lineage>
</organism>
<evidence type="ECO:0000313" key="2">
    <source>
        <dbReference type="Proteomes" id="UP000198937"/>
    </source>
</evidence>
<gene>
    <name evidence="1" type="ORF">GA0070617_1684</name>
</gene>
<name>A0A1C6UAI4_9ACTN</name>
<protein>
    <submittedName>
        <fullName evidence="1">Uncharacterized protein</fullName>
    </submittedName>
</protein>
<sequence length="288" mass="31647">MVRIAGLFLCPRVGLLWRYSKLAPVSESSRSFVRPTKRCLDDLELRFPPLEQPLHDLKDPVVAKSQQVPQEVAAGGAQRIRAIEDRIWFKVKVGPCRGAVTELAGSEAQPAEITEASAWWWLGAAGRRQEGSGTDFYRALADEVSRAGRGSGRTQSGHLLPAAVDIKRLRAELAVQLTMGIKRVVRQLVAGSIRTGRTSTVTLSRHRISALVRAQDEEAYLAITAEGFIDPRLLAVILASVPHLTEQDWIPEPKGVFGIHPEMGQIVYSALIPPVVQAEILDELVDDQ</sequence>
<evidence type="ECO:0000313" key="1">
    <source>
        <dbReference type="EMBL" id="SCL51100.1"/>
    </source>
</evidence>
<dbReference type="STRING" id="683228.GA0070617_1684"/>
<dbReference type="EMBL" id="FMIA01000002">
    <property type="protein sequence ID" value="SCL51100.1"/>
    <property type="molecule type" value="Genomic_DNA"/>
</dbReference>
<proteinExistence type="predicted"/>